<dbReference type="Pfam" id="PF05199">
    <property type="entry name" value="GMC_oxred_C"/>
    <property type="match status" value="1"/>
</dbReference>
<dbReference type="GO" id="GO:0050660">
    <property type="term" value="F:flavin adenine dinucleotide binding"/>
    <property type="evidence" value="ECO:0007669"/>
    <property type="project" value="InterPro"/>
</dbReference>
<protein>
    <submittedName>
        <fullName evidence="9">FAD-dependent oxidoreductase</fullName>
    </submittedName>
</protein>
<evidence type="ECO:0000256" key="1">
    <source>
        <dbReference type="ARBA" id="ARBA00001974"/>
    </source>
</evidence>
<dbReference type="EMBL" id="JAESVP010000008">
    <property type="protein sequence ID" value="MBL4929411.1"/>
    <property type="molecule type" value="Genomic_DNA"/>
</dbReference>
<dbReference type="GO" id="GO:0016614">
    <property type="term" value="F:oxidoreductase activity, acting on CH-OH group of donors"/>
    <property type="evidence" value="ECO:0007669"/>
    <property type="project" value="InterPro"/>
</dbReference>
<dbReference type="InterPro" id="IPR036188">
    <property type="entry name" value="FAD/NAD-bd_sf"/>
</dbReference>
<accession>A0A8J7MTP7</accession>
<keyword evidence="3 6" id="KW-0285">Flavoprotein</keyword>
<dbReference type="Proteomes" id="UP000619033">
    <property type="component" value="Unassembled WGS sequence"/>
</dbReference>
<comment type="similarity">
    <text evidence="2 6">Belongs to the GMC oxidoreductase family.</text>
</comment>
<dbReference type="Gene3D" id="3.50.50.60">
    <property type="entry name" value="FAD/NAD(P)-binding domain"/>
    <property type="match status" value="1"/>
</dbReference>
<gene>
    <name evidence="9" type="ORF">JI744_14990</name>
</gene>
<keyword evidence="4 5" id="KW-0274">FAD</keyword>
<evidence type="ECO:0000256" key="3">
    <source>
        <dbReference type="ARBA" id="ARBA00022630"/>
    </source>
</evidence>
<organism evidence="9 10">
    <name type="scientific">Fuscibacter oryzae</name>
    <dbReference type="NCBI Taxonomy" id="2803939"/>
    <lineage>
        <taxon>Bacteria</taxon>
        <taxon>Pseudomonadati</taxon>
        <taxon>Pseudomonadota</taxon>
        <taxon>Alphaproteobacteria</taxon>
        <taxon>Rhodobacterales</taxon>
        <taxon>Paracoccaceae</taxon>
        <taxon>Fuscibacter</taxon>
    </lineage>
</organism>
<dbReference type="RefSeq" id="WP_202661953.1">
    <property type="nucleotide sequence ID" value="NZ_JAESVP010000008.1"/>
</dbReference>
<proteinExistence type="inferred from homology"/>
<comment type="cofactor">
    <cofactor evidence="1 5">
        <name>FAD</name>
        <dbReference type="ChEBI" id="CHEBI:57692"/>
    </cofactor>
</comment>
<comment type="caution">
    <text evidence="9">The sequence shown here is derived from an EMBL/GenBank/DDBJ whole genome shotgun (WGS) entry which is preliminary data.</text>
</comment>
<evidence type="ECO:0000259" key="8">
    <source>
        <dbReference type="PROSITE" id="PS00624"/>
    </source>
</evidence>
<feature type="binding site" evidence="5">
    <location>
        <position position="220"/>
    </location>
    <ligand>
        <name>FAD</name>
        <dbReference type="ChEBI" id="CHEBI:57692"/>
    </ligand>
</feature>
<dbReference type="Gene3D" id="3.30.560.10">
    <property type="entry name" value="Glucose Oxidase, domain 3"/>
    <property type="match status" value="1"/>
</dbReference>
<keyword evidence="10" id="KW-1185">Reference proteome</keyword>
<evidence type="ECO:0000256" key="4">
    <source>
        <dbReference type="ARBA" id="ARBA00022827"/>
    </source>
</evidence>
<dbReference type="PROSITE" id="PS00623">
    <property type="entry name" value="GMC_OXRED_1"/>
    <property type="match status" value="1"/>
</dbReference>
<evidence type="ECO:0000313" key="9">
    <source>
        <dbReference type="EMBL" id="MBL4929411.1"/>
    </source>
</evidence>
<feature type="domain" description="Glucose-methanol-choline oxidoreductase N-terminal" evidence="7">
    <location>
        <begin position="82"/>
        <end position="105"/>
    </location>
</feature>
<dbReference type="PROSITE" id="PS51257">
    <property type="entry name" value="PROKAR_LIPOPROTEIN"/>
    <property type="match status" value="1"/>
</dbReference>
<dbReference type="Pfam" id="PF00732">
    <property type="entry name" value="GMC_oxred_N"/>
    <property type="match status" value="1"/>
</dbReference>
<evidence type="ECO:0000256" key="6">
    <source>
        <dbReference type="RuleBase" id="RU003968"/>
    </source>
</evidence>
<feature type="domain" description="Glucose-methanol-choline oxidoreductase N-terminal" evidence="8">
    <location>
        <begin position="255"/>
        <end position="269"/>
    </location>
</feature>
<dbReference type="PIRSF" id="PIRSF000137">
    <property type="entry name" value="Alcohol_oxidase"/>
    <property type="match status" value="1"/>
</dbReference>
<dbReference type="PANTHER" id="PTHR11552">
    <property type="entry name" value="GLUCOSE-METHANOL-CHOLINE GMC OXIDOREDUCTASE"/>
    <property type="match status" value="1"/>
</dbReference>
<dbReference type="InterPro" id="IPR000172">
    <property type="entry name" value="GMC_OxRdtase_N"/>
</dbReference>
<dbReference type="SUPFAM" id="SSF51905">
    <property type="entry name" value="FAD/NAD(P)-binding domain"/>
    <property type="match status" value="1"/>
</dbReference>
<feature type="binding site" evidence="5">
    <location>
        <position position="84"/>
    </location>
    <ligand>
        <name>FAD</name>
        <dbReference type="ChEBI" id="CHEBI:57692"/>
    </ligand>
</feature>
<dbReference type="AlphaFoldDB" id="A0A8J7MTP7"/>
<dbReference type="InterPro" id="IPR007867">
    <property type="entry name" value="GMC_OxRtase_C"/>
</dbReference>
<evidence type="ECO:0000256" key="5">
    <source>
        <dbReference type="PIRSR" id="PIRSR000137-2"/>
    </source>
</evidence>
<dbReference type="PANTHER" id="PTHR11552:SF147">
    <property type="entry name" value="CHOLINE DEHYDROGENASE, MITOCHONDRIAL"/>
    <property type="match status" value="1"/>
</dbReference>
<feature type="binding site" evidence="5">
    <location>
        <begin position="92"/>
        <end position="95"/>
    </location>
    <ligand>
        <name>FAD</name>
        <dbReference type="ChEBI" id="CHEBI:57692"/>
    </ligand>
</feature>
<sequence length="553" mass="59255">MSNERYDYVIVGGGSAGCTLATRLSEDRAARVLLLEAGPRDTNPFIHMPVGFSKMTEGPLTWGYSTQAARHCNNRVLVYPQGKVLGGGSSINALVFTRGCLQDYDGWVEKDGCVGWSGDEVLPYFRKSEGNIRLGGPYHGTEGPLKVSDNGHISPLTSAFVRAAQEAGLPFNTDFNGASQAGCGYYQTTSFDGKRCSAAVGYLRPAMSRPNLKLVTGCQVLRILFSGARATGVEYAVGGSVKKATAATEVVLTAGAIGSPKILMLSGIGPADHLRALGIPVVLDNPAIGGNLHDHLDLDIVAELKGPFSYDKYKKPHWKLWAGMEYFMFGRGPVSSNIAEGGAFWWGDKDQATPDLQFHFLPGAGVEKGIGEVPGGNGCTLNSYHLRPRSRGRVSLSSSDPAAAPLIDLNCFADPYDMDCSIEGVRKSLEILQQPAMAPFLRRIHTPGEIPRSHEEFVTFVRSHARTAYHPVGTCRMGGDEASVLDPQMRLRGIEGLRVCDSSAMPRIVSSNTNAPTIMMAEKAADMILGKPALAISDRAEGPQTKEPAHASL</sequence>
<evidence type="ECO:0000259" key="7">
    <source>
        <dbReference type="PROSITE" id="PS00623"/>
    </source>
</evidence>
<dbReference type="PROSITE" id="PS00624">
    <property type="entry name" value="GMC_OXRED_2"/>
    <property type="match status" value="1"/>
</dbReference>
<dbReference type="SUPFAM" id="SSF54373">
    <property type="entry name" value="FAD-linked reductases, C-terminal domain"/>
    <property type="match status" value="1"/>
</dbReference>
<reference evidence="9" key="1">
    <citation type="submission" date="2021-01" db="EMBL/GenBank/DDBJ databases">
        <title>Genome seq and assembly of Tabrizicola sp. KVB23.</title>
        <authorList>
            <person name="Chhetri G."/>
        </authorList>
    </citation>
    <scope>NUCLEOTIDE SEQUENCE</scope>
    <source>
        <strain evidence="9">KVB23</strain>
    </source>
</reference>
<evidence type="ECO:0000256" key="2">
    <source>
        <dbReference type="ARBA" id="ARBA00010790"/>
    </source>
</evidence>
<dbReference type="InterPro" id="IPR012132">
    <property type="entry name" value="GMC_OxRdtase"/>
</dbReference>
<evidence type="ECO:0000313" key="10">
    <source>
        <dbReference type="Proteomes" id="UP000619033"/>
    </source>
</evidence>
<name>A0A8J7MTP7_9RHOB</name>